<proteinExistence type="predicted"/>
<reference evidence="2 3" key="1">
    <citation type="submission" date="2017-09" db="EMBL/GenBank/DDBJ databases">
        <title>Depth-based differentiation of microbial function through sediment-hosted aquifers and enrichment of novel symbionts in the deep terrestrial subsurface.</title>
        <authorList>
            <person name="Probst A.J."/>
            <person name="Ladd B."/>
            <person name="Jarett J.K."/>
            <person name="Geller-Mcgrath D.E."/>
            <person name="Sieber C.M."/>
            <person name="Emerson J.B."/>
            <person name="Anantharaman K."/>
            <person name="Thomas B.C."/>
            <person name="Malmstrom R."/>
            <person name="Stieglmeier M."/>
            <person name="Klingl A."/>
            <person name="Woyke T."/>
            <person name="Ryan C.M."/>
            <person name="Banfield J.F."/>
        </authorList>
    </citation>
    <scope>NUCLEOTIDE SEQUENCE [LARGE SCALE GENOMIC DNA]</scope>
    <source>
        <strain evidence="2">CG11_big_fil_rev_8_21_14_0_20_36_8</strain>
    </source>
</reference>
<evidence type="ECO:0000313" key="3">
    <source>
        <dbReference type="Proteomes" id="UP000231056"/>
    </source>
</evidence>
<evidence type="ECO:0000313" key="2">
    <source>
        <dbReference type="EMBL" id="PIQ73880.1"/>
    </source>
</evidence>
<dbReference type="AlphaFoldDB" id="A0A2M6IVK2"/>
<feature type="transmembrane region" description="Helical" evidence="1">
    <location>
        <begin position="40"/>
        <end position="62"/>
    </location>
</feature>
<evidence type="ECO:0000256" key="1">
    <source>
        <dbReference type="SAM" id="Phobius"/>
    </source>
</evidence>
<gene>
    <name evidence="2" type="ORF">COV58_00120</name>
</gene>
<dbReference type="Proteomes" id="UP000231056">
    <property type="component" value="Unassembled WGS sequence"/>
</dbReference>
<sequence>MKFLLRNKSNLVKFITTYSILTWFTVLIFAIWVAKGINTVFIYKIGILSGQVAVILFCLTLLPGISHRFKFKSTLITLLIIVRRQLGIAMFSASFLHYSSIRLLPILFSSVSTNLNPPLFEIFGLLTLYPLFFLFITSNNFAVKSLKFWWGKIHKIIYILTWTLFFHIALQEFGIWTVILATFALMETLSLLYFYCQKSTSS</sequence>
<keyword evidence="1" id="KW-1133">Transmembrane helix</keyword>
<feature type="transmembrane region" description="Helical" evidence="1">
    <location>
        <begin position="12"/>
        <end position="34"/>
    </location>
</feature>
<feature type="transmembrane region" description="Helical" evidence="1">
    <location>
        <begin position="74"/>
        <end position="98"/>
    </location>
</feature>
<accession>A0A2M6IVK2</accession>
<keyword evidence="1" id="KW-0812">Transmembrane</keyword>
<organism evidence="2 3">
    <name type="scientific">Candidatus Roizmanbacteria bacterium CG11_big_fil_rev_8_21_14_0_20_36_8</name>
    <dbReference type="NCBI Taxonomy" id="1974856"/>
    <lineage>
        <taxon>Bacteria</taxon>
        <taxon>Candidatus Roizmaniibacteriota</taxon>
    </lineage>
</organism>
<protein>
    <submittedName>
        <fullName evidence="2">Uncharacterized protein</fullName>
    </submittedName>
</protein>
<comment type="caution">
    <text evidence="2">The sequence shown here is derived from an EMBL/GenBank/DDBJ whole genome shotgun (WGS) entry which is preliminary data.</text>
</comment>
<feature type="transmembrane region" description="Helical" evidence="1">
    <location>
        <begin position="175"/>
        <end position="196"/>
    </location>
</feature>
<feature type="transmembrane region" description="Helical" evidence="1">
    <location>
        <begin position="149"/>
        <end position="169"/>
    </location>
</feature>
<dbReference type="EMBL" id="PCVM01000002">
    <property type="protein sequence ID" value="PIQ73880.1"/>
    <property type="molecule type" value="Genomic_DNA"/>
</dbReference>
<keyword evidence="1" id="KW-0472">Membrane</keyword>
<name>A0A2M6IVK2_9BACT</name>
<feature type="transmembrane region" description="Helical" evidence="1">
    <location>
        <begin position="118"/>
        <end position="137"/>
    </location>
</feature>